<keyword evidence="7" id="KW-0175">Coiled coil</keyword>
<dbReference type="CDD" id="cd12912">
    <property type="entry name" value="PDC2_MCP_like"/>
    <property type="match status" value="1"/>
</dbReference>
<dbReference type="GO" id="GO:0007165">
    <property type="term" value="P:signal transduction"/>
    <property type="evidence" value="ECO:0007669"/>
    <property type="project" value="UniProtKB-KW"/>
</dbReference>
<dbReference type="OrthoDB" id="9760371at2"/>
<proteinExistence type="inferred from homology"/>
<evidence type="ECO:0000256" key="7">
    <source>
        <dbReference type="SAM" id="Coils"/>
    </source>
</evidence>
<dbReference type="SMART" id="SM00304">
    <property type="entry name" value="HAMP"/>
    <property type="match status" value="1"/>
</dbReference>
<comment type="subcellular location">
    <subcellularLocation>
        <location evidence="1">Cell membrane</location>
    </subcellularLocation>
</comment>
<feature type="transmembrane region" description="Helical" evidence="8">
    <location>
        <begin position="302"/>
        <end position="324"/>
    </location>
</feature>
<evidence type="ECO:0000256" key="6">
    <source>
        <dbReference type="PROSITE-ProRule" id="PRU00284"/>
    </source>
</evidence>
<feature type="coiled-coil region" evidence="7">
    <location>
        <begin position="618"/>
        <end position="677"/>
    </location>
</feature>
<dbReference type="Gene3D" id="1.10.287.950">
    <property type="entry name" value="Methyl-accepting chemotaxis protein"/>
    <property type="match status" value="1"/>
</dbReference>
<dbReference type="InterPro" id="IPR004089">
    <property type="entry name" value="MCPsignal_dom"/>
</dbReference>
<dbReference type="PANTHER" id="PTHR32089">
    <property type="entry name" value="METHYL-ACCEPTING CHEMOTAXIS PROTEIN MCPB"/>
    <property type="match status" value="1"/>
</dbReference>
<dbReference type="AlphaFoldDB" id="W4QCF0"/>
<evidence type="ECO:0000256" key="2">
    <source>
        <dbReference type="ARBA" id="ARBA00022475"/>
    </source>
</evidence>
<dbReference type="Pfam" id="PF00672">
    <property type="entry name" value="HAMP"/>
    <property type="match status" value="1"/>
</dbReference>
<dbReference type="InterPro" id="IPR029151">
    <property type="entry name" value="Sensor-like_sf"/>
</dbReference>
<dbReference type="InterPro" id="IPR003660">
    <property type="entry name" value="HAMP_dom"/>
</dbReference>
<gene>
    <name evidence="11" type="ORF">JCM9152_1001</name>
</gene>
<keyword evidence="8" id="KW-1133">Transmembrane helix</keyword>
<evidence type="ECO:0000256" key="4">
    <source>
        <dbReference type="ARBA" id="ARBA00023224"/>
    </source>
</evidence>
<keyword evidence="2" id="KW-1003">Cell membrane</keyword>
<dbReference type="EMBL" id="BAUU01000006">
    <property type="protein sequence ID" value="GAE29632.1"/>
    <property type="molecule type" value="Genomic_DNA"/>
</dbReference>
<dbReference type="SMART" id="SM00283">
    <property type="entry name" value="MA"/>
    <property type="match status" value="1"/>
</dbReference>
<dbReference type="GO" id="GO:0005886">
    <property type="term" value="C:plasma membrane"/>
    <property type="evidence" value="ECO:0007669"/>
    <property type="project" value="UniProtKB-SubCell"/>
</dbReference>
<reference evidence="11" key="1">
    <citation type="journal article" date="2014" name="Genome Announc.">
        <title>Draft Genome Sequences of Three Alkaliphilic Bacillus Strains, Bacillus wakoensis JCM 9140T, Bacillus akibai JCM 9157T, and Bacillus hemicellulosilyticus JCM 9152T.</title>
        <authorList>
            <person name="Yuki M."/>
            <person name="Oshima K."/>
            <person name="Suda W."/>
            <person name="Oshida Y."/>
            <person name="Kitamura K."/>
            <person name="Iida T."/>
            <person name="Hattori M."/>
            <person name="Ohkuma M."/>
        </authorList>
    </citation>
    <scope>NUCLEOTIDE SEQUENCE [LARGE SCALE GENOMIC DNA]</scope>
    <source>
        <strain evidence="11">JCM 9152</strain>
    </source>
</reference>
<name>W4QCF0_9BACI</name>
<sequence>MNLFRAIKSIRVKLMILFIPLIFLSSLLITTFIFLDAREELTDLTMERVDNRLLYIAEQMNNEFNMNEQVAKSIRSLYTVNELTILKQEYREFMESIVALNENTLGAGIWLEPFVIEDEQYFGPYVYKDGDEIIYTEEYETADYDYPNTDWYREAKAVGEEGVAWTDPYYDEATGITMITTAIPIYQNAEFVGVVTADYDLTTIQNLVAEESLEQSGFYSLVSSNGQFIAHAEQNRVMAETIHEDETLLPLSEAVTQAERGVTTVTMERGDWQAYFTTFERANWNLVAMAPDRELFQVIQSLLIKAITITIAVILVATVVIFLFSQQLSRQVGQFLNTISQLAKGELNTRISTQTKDEFGQMGQHYNEAVSKLSGMIEKVSQTSEGVAASAEQLSASADETNKSVHEVTTAIVDLAENNNEQSSYSVQLNKRADHIVNQMQSMSNNIQKLKQTNEEHSKLAQEGNEHVRVVVNQMNEINHQVKDSATTIHALNQKSVKIEEIISMITNIAEQTNLLALNAAIEAARAGEHGKGFAVVADEVRKLAEQSSAASGEVNLLIQEIQQGVNQSVEYMDRTTKSTNSGILVVEETGQAFGKMAQSIEEVHSVTETFYETVTSIVEETEEMKQLVESVKELSLSNDESAQSVSAASEEQSAIIEEMSKAISELANMSMELQEELSKFHV</sequence>
<evidence type="ECO:0000256" key="5">
    <source>
        <dbReference type="ARBA" id="ARBA00029447"/>
    </source>
</evidence>
<feature type="coiled-coil region" evidence="7">
    <location>
        <begin position="433"/>
        <end position="460"/>
    </location>
</feature>
<keyword evidence="4 6" id="KW-0807">Transducer</keyword>
<feature type="domain" description="Methyl-accepting transducer" evidence="9">
    <location>
        <begin position="397"/>
        <end position="668"/>
    </location>
</feature>
<dbReference type="Gene3D" id="3.30.450.20">
    <property type="entry name" value="PAS domain"/>
    <property type="match status" value="1"/>
</dbReference>
<comment type="similarity">
    <text evidence="5">Belongs to the methyl-accepting chemotaxis (MCP) protein family.</text>
</comment>
<evidence type="ECO:0000256" key="8">
    <source>
        <dbReference type="SAM" id="Phobius"/>
    </source>
</evidence>
<keyword evidence="12" id="KW-1185">Reference proteome</keyword>
<dbReference type="CDD" id="cd06225">
    <property type="entry name" value="HAMP"/>
    <property type="match status" value="1"/>
</dbReference>
<dbReference type="PROSITE" id="PS50885">
    <property type="entry name" value="HAMP"/>
    <property type="match status" value="1"/>
</dbReference>
<dbReference type="CDD" id="cd11386">
    <property type="entry name" value="MCP_signal"/>
    <property type="match status" value="1"/>
</dbReference>
<keyword evidence="8" id="KW-0812">Transmembrane</keyword>
<evidence type="ECO:0000259" key="10">
    <source>
        <dbReference type="PROSITE" id="PS50885"/>
    </source>
</evidence>
<feature type="transmembrane region" description="Helical" evidence="8">
    <location>
        <begin position="12"/>
        <end position="35"/>
    </location>
</feature>
<dbReference type="RefSeq" id="WP_035341501.1">
    <property type="nucleotide sequence ID" value="NZ_BAUU01000006.1"/>
</dbReference>
<evidence type="ECO:0000256" key="1">
    <source>
        <dbReference type="ARBA" id="ARBA00004236"/>
    </source>
</evidence>
<evidence type="ECO:0000313" key="11">
    <source>
        <dbReference type="EMBL" id="GAE29632.1"/>
    </source>
</evidence>
<evidence type="ECO:0000256" key="3">
    <source>
        <dbReference type="ARBA" id="ARBA00023136"/>
    </source>
</evidence>
<feature type="domain" description="HAMP" evidence="10">
    <location>
        <begin position="326"/>
        <end position="378"/>
    </location>
</feature>
<evidence type="ECO:0000313" key="12">
    <source>
        <dbReference type="Proteomes" id="UP000018895"/>
    </source>
</evidence>
<dbReference type="STRING" id="1236971.JCM9152_1001"/>
<protein>
    <submittedName>
        <fullName evidence="11">Methyl-accepting chemotaxis sensory transducer</fullName>
    </submittedName>
</protein>
<dbReference type="PANTHER" id="PTHR32089:SF112">
    <property type="entry name" value="LYSOZYME-LIKE PROTEIN-RELATED"/>
    <property type="match status" value="1"/>
</dbReference>
<dbReference type="Pfam" id="PF00015">
    <property type="entry name" value="MCPsignal"/>
    <property type="match status" value="1"/>
</dbReference>
<dbReference type="SUPFAM" id="SSF103190">
    <property type="entry name" value="Sensory domain-like"/>
    <property type="match status" value="1"/>
</dbReference>
<accession>W4QCF0</accession>
<dbReference type="CDD" id="cd12913">
    <property type="entry name" value="PDC1_MCP_like"/>
    <property type="match status" value="1"/>
</dbReference>
<dbReference type="Pfam" id="PF22673">
    <property type="entry name" value="MCP-like_PDC_1"/>
    <property type="match status" value="1"/>
</dbReference>
<dbReference type="Proteomes" id="UP000018895">
    <property type="component" value="Unassembled WGS sequence"/>
</dbReference>
<dbReference type="PROSITE" id="PS50111">
    <property type="entry name" value="CHEMOTAXIS_TRANSDUC_2"/>
    <property type="match status" value="1"/>
</dbReference>
<dbReference type="SUPFAM" id="SSF58104">
    <property type="entry name" value="Methyl-accepting chemotaxis protein (MCP) signaling domain"/>
    <property type="match status" value="1"/>
</dbReference>
<keyword evidence="3 8" id="KW-0472">Membrane</keyword>
<evidence type="ECO:0000259" key="9">
    <source>
        <dbReference type="PROSITE" id="PS50111"/>
    </source>
</evidence>
<comment type="caution">
    <text evidence="11">The sequence shown here is derived from an EMBL/GenBank/DDBJ whole genome shotgun (WGS) entry which is preliminary data.</text>
</comment>
<organism evidence="11 12">
    <name type="scientific">Halalkalibacter hemicellulosilyticusJCM 9152</name>
    <dbReference type="NCBI Taxonomy" id="1236971"/>
    <lineage>
        <taxon>Bacteria</taxon>
        <taxon>Bacillati</taxon>
        <taxon>Bacillota</taxon>
        <taxon>Bacilli</taxon>
        <taxon>Bacillales</taxon>
        <taxon>Bacillaceae</taxon>
        <taxon>Halalkalibacter</taxon>
    </lineage>
</organism>